<keyword evidence="4" id="KW-1185">Reference proteome</keyword>
<dbReference type="InterPro" id="IPR050789">
    <property type="entry name" value="Diverse_Enzym_Activities"/>
</dbReference>
<dbReference type="Proteomes" id="UP000676506">
    <property type="component" value="Chromosome 1"/>
</dbReference>
<dbReference type="Pfam" id="PF00144">
    <property type="entry name" value="Beta-lactamase"/>
    <property type="match status" value="1"/>
</dbReference>
<dbReference type="PANTHER" id="PTHR43283">
    <property type="entry name" value="BETA-LACTAMASE-RELATED"/>
    <property type="match status" value="1"/>
</dbReference>
<dbReference type="PANTHER" id="PTHR43283:SF11">
    <property type="entry name" value="BETA-LACTAMASE-RELATED DOMAIN-CONTAINING PROTEIN"/>
    <property type="match status" value="1"/>
</dbReference>
<keyword evidence="1" id="KW-0378">Hydrolase</keyword>
<dbReference type="EMBL" id="CP072648">
    <property type="protein sequence ID" value="QUW03449.1"/>
    <property type="molecule type" value="Genomic_DNA"/>
</dbReference>
<dbReference type="InterPro" id="IPR001466">
    <property type="entry name" value="Beta-lactam-related"/>
</dbReference>
<evidence type="ECO:0000313" key="3">
    <source>
        <dbReference type="EMBL" id="QUW03449.1"/>
    </source>
</evidence>
<evidence type="ECO:0000259" key="2">
    <source>
        <dbReference type="Pfam" id="PF00144"/>
    </source>
</evidence>
<accession>A0ABX8BCS8</accession>
<dbReference type="InterPro" id="IPR012338">
    <property type="entry name" value="Beta-lactam/transpept-like"/>
</dbReference>
<dbReference type="RefSeq" id="WP_211429340.1">
    <property type="nucleotide sequence ID" value="NZ_CP072648.1"/>
</dbReference>
<organism evidence="3 4">
    <name type="scientific">Chloracidobacterium validum</name>
    <dbReference type="NCBI Taxonomy" id="2821543"/>
    <lineage>
        <taxon>Bacteria</taxon>
        <taxon>Pseudomonadati</taxon>
        <taxon>Acidobacteriota</taxon>
        <taxon>Terriglobia</taxon>
        <taxon>Terriglobales</taxon>
        <taxon>Acidobacteriaceae</taxon>
        <taxon>Chloracidobacterium</taxon>
    </lineage>
</organism>
<dbReference type="SUPFAM" id="SSF56601">
    <property type="entry name" value="beta-lactamase/transpeptidase-like"/>
    <property type="match status" value="1"/>
</dbReference>
<proteinExistence type="predicted"/>
<evidence type="ECO:0000313" key="4">
    <source>
        <dbReference type="Proteomes" id="UP000676506"/>
    </source>
</evidence>
<feature type="domain" description="Beta-lactamase-related" evidence="2">
    <location>
        <begin position="20"/>
        <end position="361"/>
    </location>
</feature>
<gene>
    <name evidence="3" type="ORF">J8C06_03145</name>
</gene>
<sequence length="381" mass="41261">MSRTRTHVSMDAELQNPPALRELLEAAVDTGEIQSAVWLVSDRGKPIAEGVVGAAQPDTIYDLASLTKPLVTALLCARLIECGDCAAQDTLGKWLPALRDSPYARASIEQALTHTAGFPAWLPLYVLCGNPGEALAVIAQTPPVAAPGTEVVYSDLGYIVLGQLLERLTGQPLDASFDELVAHPLGLTSTRFCPPPDWRYRVAPTEDGNAHERRMTEQLVTDGRLANPDAQARLRRYAGWRTSRIHGEVHDGNAYFLGGVSGHAGLFSTATEVWKLVQVFLPDSPLLRPTTCRWFTTNFTPGKAEDRSFGWMLASSPNATGVGLSPTAFGHLGFTGTSAWCDPQTTRVYVLLANRTFPFRASLQDVRRSFHALASSVGNHG</sequence>
<evidence type="ECO:0000256" key="1">
    <source>
        <dbReference type="ARBA" id="ARBA00022801"/>
    </source>
</evidence>
<dbReference type="Gene3D" id="3.40.710.10">
    <property type="entry name" value="DD-peptidase/beta-lactamase superfamily"/>
    <property type="match status" value="1"/>
</dbReference>
<name>A0ABX8BCS8_9BACT</name>
<reference evidence="3 4" key="1">
    <citation type="submission" date="2021-03" db="EMBL/GenBank/DDBJ databases">
        <title>Genomic and phenotypic characterization of Chloracidobacterium isolates provides evidence for multiple species.</title>
        <authorList>
            <person name="Saini M.K."/>
            <person name="Costas A.M.G."/>
            <person name="Tank M."/>
            <person name="Bryant D.A."/>
        </authorList>
    </citation>
    <scope>NUCLEOTIDE SEQUENCE [LARGE SCALE GENOMIC DNA]</scope>
    <source>
        <strain evidence="3 4">BV2-C</strain>
    </source>
</reference>
<protein>
    <submittedName>
        <fullName evidence="3">Beta-lactamase family protein</fullName>
    </submittedName>
</protein>